<comment type="caution">
    <text evidence="1">The sequence shown here is derived from an EMBL/GenBank/DDBJ whole genome shotgun (WGS) entry which is preliminary data.</text>
</comment>
<evidence type="ECO:0000313" key="1">
    <source>
        <dbReference type="EMBL" id="MPC47250.1"/>
    </source>
</evidence>
<accession>A0A5B7FI10</accession>
<protein>
    <submittedName>
        <fullName evidence="1">Uncharacterized protein</fullName>
    </submittedName>
</protein>
<evidence type="ECO:0000313" key="2">
    <source>
        <dbReference type="Proteomes" id="UP000324222"/>
    </source>
</evidence>
<dbReference type="AlphaFoldDB" id="A0A5B7FI10"/>
<reference evidence="1 2" key="1">
    <citation type="submission" date="2019-05" db="EMBL/GenBank/DDBJ databases">
        <title>Another draft genome of Portunus trituberculatus and its Hox gene families provides insights of decapod evolution.</title>
        <authorList>
            <person name="Jeong J.-H."/>
            <person name="Song I."/>
            <person name="Kim S."/>
            <person name="Choi T."/>
            <person name="Kim D."/>
            <person name="Ryu S."/>
            <person name="Kim W."/>
        </authorList>
    </citation>
    <scope>NUCLEOTIDE SEQUENCE [LARGE SCALE GENOMIC DNA]</scope>
    <source>
        <tissue evidence="1">Muscle</tissue>
    </source>
</reference>
<organism evidence="1 2">
    <name type="scientific">Portunus trituberculatus</name>
    <name type="common">Swimming crab</name>
    <name type="synonym">Neptunus trituberculatus</name>
    <dbReference type="NCBI Taxonomy" id="210409"/>
    <lineage>
        <taxon>Eukaryota</taxon>
        <taxon>Metazoa</taxon>
        <taxon>Ecdysozoa</taxon>
        <taxon>Arthropoda</taxon>
        <taxon>Crustacea</taxon>
        <taxon>Multicrustacea</taxon>
        <taxon>Malacostraca</taxon>
        <taxon>Eumalacostraca</taxon>
        <taxon>Eucarida</taxon>
        <taxon>Decapoda</taxon>
        <taxon>Pleocyemata</taxon>
        <taxon>Brachyura</taxon>
        <taxon>Eubrachyura</taxon>
        <taxon>Portunoidea</taxon>
        <taxon>Portunidae</taxon>
        <taxon>Portuninae</taxon>
        <taxon>Portunus</taxon>
    </lineage>
</organism>
<proteinExistence type="predicted"/>
<keyword evidence="2" id="KW-1185">Reference proteome</keyword>
<name>A0A5B7FI10_PORTR</name>
<dbReference type="EMBL" id="VSRR010007636">
    <property type="protein sequence ID" value="MPC47250.1"/>
    <property type="molecule type" value="Genomic_DNA"/>
</dbReference>
<gene>
    <name evidence="1" type="ORF">E2C01_040991</name>
</gene>
<dbReference type="OrthoDB" id="6377331at2759"/>
<dbReference type="Proteomes" id="UP000324222">
    <property type="component" value="Unassembled WGS sequence"/>
</dbReference>
<sequence>MRSKVYVAYKSIPLLFLVPHTSSIIRRQRDKISFCFLPLFVKPLSPPLRSSPVLLVHTHAPLNWITLFVTPIPKTPSPQSLNDLRSVAITPIPSLICEDFVFNWAYDKLSNSLDIQQFGNLRVTSTSY</sequence>